<dbReference type="Proteomes" id="UP000596739">
    <property type="component" value="Unassembled WGS sequence"/>
</dbReference>
<keyword evidence="1" id="KW-1133">Transmembrane helix</keyword>
<keyword evidence="1" id="KW-0812">Transmembrane</keyword>
<keyword evidence="1" id="KW-0472">Membrane</keyword>
<name>A0ABS1EQQ2_9CLOT</name>
<feature type="transmembrane region" description="Helical" evidence="1">
    <location>
        <begin position="113"/>
        <end position="136"/>
    </location>
</feature>
<feature type="transmembrane region" description="Helical" evidence="1">
    <location>
        <begin position="62"/>
        <end position="79"/>
    </location>
</feature>
<organism evidence="2 3">
    <name type="scientific">Clostridium yunnanense</name>
    <dbReference type="NCBI Taxonomy" id="2800325"/>
    <lineage>
        <taxon>Bacteria</taxon>
        <taxon>Bacillati</taxon>
        <taxon>Bacillota</taxon>
        <taxon>Clostridia</taxon>
        <taxon>Eubacteriales</taxon>
        <taxon>Clostridiaceae</taxon>
        <taxon>Clostridium</taxon>
    </lineage>
</organism>
<evidence type="ECO:0000313" key="3">
    <source>
        <dbReference type="Proteomes" id="UP000596739"/>
    </source>
</evidence>
<sequence length="178" mass="20692">MYIEDTDKENRRKFDEGLIGVGHVDSRGKIKTNQIINIDTVNTKFDVSKVNFTKNKITLIKIPKWLSIPVSIILYFYLFLEHNKIFGVFNILAGLYIMYYLSEKSIRFRKRNFFVKFIVMGLISLYMLLFGIGAILSDSVNTTNVEKNSKSIPVEASYDNTYFYSCSLMILELKNLHN</sequence>
<feature type="transmembrane region" description="Helical" evidence="1">
    <location>
        <begin position="85"/>
        <end position="101"/>
    </location>
</feature>
<evidence type="ECO:0000256" key="1">
    <source>
        <dbReference type="SAM" id="Phobius"/>
    </source>
</evidence>
<protein>
    <submittedName>
        <fullName evidence="2">Uncharacterized protein</fullName>
    </submittedName>
</protein>
<gene>
    <name evidence="2" type="ORF">JHL18_13340</name>
</gene>
<reference evidence="3" key="1">
    <citation type="submission" date="2021-01" db="EMBL/GenBank/DDBJ databases">
        <title>Genome public.</title>
        <authorList>
            <person name="Liu C."/>
            <person name="Sun Q."/>
        </authorList>
    </citation>
    <scope>NUCLEOTIDE SEQUENCE [LARGE SCALE GENOMIC DNA]</scope>
    <source>
        <strain evidence="3">YIM B02505</strain>
    </source>
</reference>
<dbReference type="RefSeq" id="WP_200269984.1">
    <property type="nucleotide sequence ID" value="NZ_JAENHN010000038.1"/>
</dbReference>
<keyword evidence="3" id="KW-1185">Reference proteome</keyword>
<dbReference type="EMBL" id="JAENHN010000038">
    <property type="protein sequence ID" value="MBK1811603.1"/>
    <property type="molecule type" value="Genomic_DNA"/>
</dbReference>
<accession>A0ABS1EQQ2</accession>
<evidence type="ECO:0000313" key="2">
    <source>
        <dbReference type="EMBL" id="MBK1811603.1"/>
    </source>
</evidence>
<proteinExistence type="predicted"/>
<comment type="caution">
    <text evidence="2">The sequence shown here is derived from an EMBL/GenBank/DDBJ whole genome shotgun (WGS) entry which is preliminary data.</text>
</comment>